<dbReference type="PANTHER" id="PTHR11616">
    <property type="entry name" value="SODIUM/CHLORIDE DEPENDENT TRANSPORTER"/>
    <property type="match status" value="1"/>
</dbReference>
<protein>
    <recommendedName>
        <fullName evidence="9">Transporter</fullName>
    </recommendedName>
</protein>
<dbReference type="PROSITE" id="PS00610">
    <property type="entry name" value="NA_NEUROTRAN_SYMP_1"/>
    <property type="match status" value="1"/>
</dbReference>
<keyword evidence="7" id="KW-0472">Membrane</keyword>
<evidence type="ECO:0000256" key="8">
    <source>
        <dbReference type="PIRSR" id="PIRSR600175-1"/>
    </source>
</evidence>
<evidence type="ECO:0000256" key="7">
    <source>
        <dbReference type="ARBA" id="ARBA00023136"/>
    </source>
</evidence>
<evidence type="ECO:0000256" key="9">
    <source>
        <dbReference type="RuleBase" id="RU003732"/>
    </source>
</evidence>
<dbReference type="InterPro" id="IPR000175">
    <property type="entry name" value="Na/ntran_symport"/>
</dbReference>
<keyword evidence="8" id="KW-0915">Sodium</keyword>
<evidence type="ECO:0000256" key="2">
    <source>
        <dbReference type="ARBA" id="ARBA00006459"/>
    </source>
</evidence>
<evidence type="ECO:0000256" key="4">
    <source>
        <dbReference type="ARBA" id="ARBA00022692"/>
    </source>
</evidence>
<dbReference type="SUPFAM" id="SSF161070">
    <property type="entry name" value="SNF-like"/>
    <property type="match status" value="1"/>
</dbReference>
<evidence type="ECO:0000313" key="11">
    <source>
        <dbReference type="EMBL" id="KAK8776476.1"/>
    </source>
</evidence>
<organism evidence="11 12">
    <name type="scientific">Amblyomma americanum</name>
    <name type="common">Lone star tick</name>
    <dbReference type="NCBI Taxonomy" id="6943"/>
    <lineage>
        <taxon>Eukaryota</taxon>
        <taxon>Metazoa</taxon>
        <taxon>Ecdysozoa</taxon>
        <taxon>Arthropoda</taxon>
        <taxon>Chelicerata</taxon>
        <taxon>Arachnida</taxon>
        <taxon>Acari</taxon>
        <taxon>Parasitiformes</taxon>
        <taxon>Ixodida</taxon>
        <taxon>Ixodoidea</taxon>
        <taxon>Ixodidae</taxon>
        <taxon>Amblyomminae</taxon>
        <taxon>Amblyomma</taxon>
    </lineage>
</organism>
<keyword evidence="12" id="KW-1185">Reference proteome</keyword>
<feature type="binding site" evidence="8">
    <location>
        <position position="44"/>
    </location>
    <ligand>
        <name>Na(+)</name>
        <dbReference type="ChEBI" id="CHEBI:29101"/>
        <label>2</label>
    </ligand>
</feature>
<comment type="similarity">
    <text evidence="2 9">Belongs to the sodium:neurotransmitter symporter (SNF) (TC 2.A.22) family.</text>
</comment>
<dbReference type="PRINTS" id="PR00176">
    <property type="entry name" value="NANEUSMPORT"/>
</dbReference>
<keyword evidence="8" id="KW-0479">Metal-binding</keyword>
<dbReference type="GO" id="GO:0005283">
    <property type="term" value="F:amino acid:sodium symporter activity"/>
    <property type="evidence" value="ECO:0007669"/>
    <property type="project" value="TreeGrafter"/>
</dbReference>
<keyword evidence="3 9" id="KW-0813">Transport</keyword>
<gene>
    <name evidence="11" type="ORF">V5799_030179</name>
</gene>
<dbReference type="InterPro" id="IPR037272">
    <property type="entry name" value="SNS_sf"/>
</dbReference>
<reference evidence="11 12" key="1">
    <citation type="journal article" date="2023" name="Arcadia Sci">
        <title>De novo assembly of a long-read Amblyomma americanum tick genome.</title>
        <authorList>
            <person name="Chou S."/>
            <person name="Poskanzer K.E."/>
            <person name="Rollins M."/>
            <person name="Thuy-Boun P.S."/>
        </authorList>
    </citation>
    <scope>NUCLEOTIDE SEQUENCE [LARGE SCALE GENOMIC DNA]</scope>
    <source>
        <strain evidence="11">F_SG_1</strain>
        <tissue evidence="11">Salivary glands</tissue>
    </source>
</reference>
<feature type="binding site" evidence="8">
    <location>
        <position position="51"/>
    </location>
    <ligand>
        <name>Na(+)</name>
        <dbReference type="ChEBI" id="CHEBI:29101"/>
        <label>1</label>
    </ligand>
</feature>
<comment type="caution">
    <text evidence="11">The sequence shown here is derived from an EMBL/GenBank/DDBJ whole genome shotgun (WGS) entry which is preliminary data.</text>
</comment>
<evidence type="ECO:0000256" key="3">
    <source>
        <dbReference type="ARBA" id="ARBA00022448"/>
    </source>
</evidence>
<dbReference type="EMBL" id="JARKHS020012911">
    <property type="protein sequence ID" value="KAK8776476.1"/>
    <property type="molecule type" value="Genomic_DNA"/>
</dbReference>
<name>A0AAQ4ENZ2_AMBAM</name>
<dbReference type="PANTHER" id="PTHR11616:SF236">
    <property type="entry name" value="TRANSPORTER"/>
    <property type="match status" value="1"/>
</dbReference>
<keyword evidence="5 9" id="KW-0769">Symport</keyword>
<keyword evidence="4 9" id="KW-0812">Transmembrane</keyword>
<dbReference type="GO" id="GO:0015179">
    <property type="term" value="F:L-amino acid transmembrane transporter activity"/>
    <property type="evidence" value="ECO:0007669"/>
    <property type="project" value="TreeGrafter"/>
</dbReference>
<evidence type="ECO:0000313" key="12">
    <source>
        <dbReference type="Proteomes" id="UP001321473"/>
    </source>
</evidence>
<feature type="compositionally biased region" description="Polar residues" evidence="10">
    <location>
        <begin position="1"/>
        <end position="15"/>
    </location>
</feature>
<dbReference type="GO" id="GO:0046872">
    <property type="term" value="F:metal ion binding"/>
    <property type="evidence" value="ECO:0007669"/>
    <property type="project" value="UniProtKB-KW"/>
</dbReference>
<dbReference type="PROSITE" id="PS50267">
    <property type="entry name" value="NA_NEUROTRAN_SYMP_3"/>
    <property type="match status" value="1"/>
</dbReference>
<feature type="binding site" evidence="8">
    <location>
        <position position="47"/>
    </location>
    <ligand>
        <name>Na(+)</name>
        <dbReference type="ChEBI" id="CHEBI:29101"/>
        <label>1</label>
    </ligand>
</feature>
<dbReference type="Pfam" id="PF00209">
    <property type="entry name" value="SNF"/>
    <property type="match status" value="1"/>
</dbReference>
<comment type="subcellular location">
    <subcellularLocation>
        <location evidence="1">Membrane</location>
        <topology evidence="1">Multi-pass membrane protein</topology>
    </subcellularLocation>
</comment>
<dbReference type="GO" id="GO:0015187">
    <property type="term" value="F:glycine transmembrane transporter activity"/>
    <property type="evidence" value="ECO:0007669"/>
    <property type="project" value="TreeGrafter"/>
</dbReference>
<evidence type="ECO:0000256" key="1">
    <source>
        <dbReference type="ARBA" id="ARBA00004141"/>
    </source>
</evidence>
<dbReference type="AlphaFoldDB" id="A0AAQ4ENZ2"/>
<evidence type="ECO:0000256" key="10">
    <source>
        <dbReference type="SAM" id="MobiDB-lite"/>
    </source>
</evidence>
<dbReference type="Proteomes" id="UP001321473">
    <property type="component" value="Unassembled WGS sequence"/>
</dbReference>
<evidence type="ECO:0000256" key="6">
    <source>
        <dbReference type="ARBA" id="ARBA00022989"/>
    </source>
</evidence>
<sequence length="125" mass="13467">MGLTNQDQAQVVSPLSSSGSSGSSRVAVKERWSSHIEFLCSCIGNSVGLGNLWRFPYVAYKNGGAAFLVPYIIVNMVVGRPIYHLELLLGQFSSSGPLGAFRLSPMFQASSSFKTRGLNLATLQH</sequence>
<accession>A0AAQ4ENZ2</accession>
<feature type="region of interest" description="Disordered" evidence="10">
    <location>
        <begin position="1"/>
        <end position="24"/>
    </location>
</feature>
<keyword evidence="6" id="KW-1133">Transmembrane helix</keyword>
<evidence type="ECO:0000256" key="5">
    <source>
        <dbReference type="ARBA" id="ARBA00022847"/>
    </source>
</evidence>
<dbReference type="GO" id="GO:0089718">
    <property type="term" value="P:amino acid import across plasma membrane"/>
    <property type="evidence" value="ECO:0007669"/>
    <property type="project" value="TreeGrafter"/>
</dbReference>
<proteinExistence type="inferred from homology"/>
<dbReference type="GO" id="GO:0005886">
    <property type="term" value="C:plasma membrane"/>
    <property type="evidence" value="ECO:0007669"/>
    <property type="project" value="TreeGrafter"/>
</dbReference>